<dbReference type="Pfam" id="PF02687">
    <property type="entry name" value="FtsX"/>
    <property type="match status" value="2"/>
</dbReference>
<dbReference type="STRING" id="512565.AMIS_37870"/>
<feature type="transmembrane region" description="Helical" evidence="7">
    <location>
        <begin position="919"/>
        <end position="944"/>
    </location>
</feature>
<dbReference type="InterPro" id="IPR050250">
    <property type="entry name" value="Macrolide_Exporter_MacB"/>
</dbReference>
<dbReference type="PANTHER" id="PTHR30572:SF4">
    <property type="entry name" value="ABC TRANSPORTER PERMEASE YTRF"/>
    <property type="match status" value="1"/>
</dbReference>
<evidence type="ECO:0000256" key="8">
    <source>
        <dbReference type="SAM" id="SignalP"/>
    </source>
</evidence>
<feature type="transmembrane region" description="Helical" evidence="7">
    <location>
        <begin position="342"/>
        <end position="368"/>
    </location>
</feature>
<feature type="transmembrane region" description="Helical" evidence="7">
    <location>
        <begin position="300"/>
        <end position="321"/>
    </location>
</feature>
<evidence type="ECO:0000256" key="2">
    <source>
        <dbReference type="ARBA" id="ARBA00022475"/>
    </source>
</evidence>
<feature type="transmembrane region" description="Helical" evidence="7">
    <location>
        <begin position="388"/>
        <end position="406"/>
    </location>
</feature>
<feature type="chain" id="PRO_5003628639" evidence="8">
    <location>
        <begin position="33"/>
        <end position="994"/>
    </location>
</feature>
<dbReference type="GO" id="GO:0005886">
    <property type="term" value="C:plasma membrane"/>
    <property type="evidence" value="ECO:0007669"/>
    <property type="project" value="UniProtKB-SubCell"/>
</dbReference>
<keyword evidence="4 7" id="KW-1133">Transmembrane helix</keyword>
<dbReference type="HOGENOM" id="CLU_299109_0_0_11"/>
<keyword evidence="2" id="KW-1003">Cell membrane</keyword>
<proteinExistence type="inferred from homology"/>
<dbReference type="OrthoDB" id="3275641at2"/>
<dbReference type="EMBL" id="AP012319">
    <property type="protein sequence ID" value="BAL89007.1"/>
    <property type="molecule type" value="Genomic_DNA"/>
</dbReference>
<dbReference type="PATRIC" id="fig|512565.3.peg.3780"/>
<feature type="domain" description="ABC3 transporter permease C-terminal" evidence="9">
    <location>
        <begin position="303"/>
        <end position="371"/>
    </location>
</feature>
<keyword evidence="5 7" id="KW-0472">Membrane</keyword>
<evidence type="ECO:0000259" key="9">
    <source>
        <dbReference type="Pfam" id="PF02687"/>
    </source>
</evidence>
<reference evidence="10 11" key="1">
    <citation type="submission" date="2012-02" db="EMBL/GenBank/DDBJ databases">
        <title>Complete genome sequence of Actinoplanes missouriensis 431 (= NBRC 102363).</title>
        <authorList>
            <person name="Ohnishi Y."/>
            <person name="Ishikawa J."/>
            <person name="Sekine M."/>
            <person name="Hosoyama A."/>
            <person name="Harada T."/>
            <person name="Narita H."/>
            <person name="Hata T."/>
            <person name="Konno Y."/>
            <person name="Tutikane K."/>
            <person name="Fujita N."/>
            <person name="Horinouchi S."/>
            <person name="Hayakawa M."/>
        </authorList>
    </citation>
    <scope>NUCLEOTIDE SEQUENCE [LARGE SCALE GENOMIC DNA]</scope>
    <source>
        <strain evidence="11">ATCC 14538 / DSM 43046 / CBS 188.64 / JCM 3121 / NBRC 102363 / NCIMB 12654 / NRRL B-3342 / UNCC 431</strain>
    </source>
</reference>
<sequence>MIALVLTMVWARRGQAVVLALLTALAVAPAVAAPAYVRAADRVVAAGEAAAADLPERTVTIGFTENAGQIGDPATDGGGQVNLSSTGGALVSLPGFDYVYAAEYPTVGIERDDRYRTRLVYRQDACAHLRMVTGRCLIGAGDVVLGEQTAARLGLAAGDSIALSSATFVADPEFQMYVADGAPKRLFVAGIYTVPEPAALYWGRQGYFAADPGDRPGEPAFVGLGSMSTMQRRNVQVTIDGSAGPGAMGVDRLPAVRAALDQLHRDVADLGGGLTLTTAMPALMHRIDAGREAVRAMVPVPALALILLACLTLFLVVGYGAEARRPEAAVIALRGARWWHRWWLATGESLVAVLAGALAGVVGGQLLVTAAVAVRYPGVGADPDPASLRYAPLALAAAALTVVLAQRRPLLRPVATLLRRAPRPGRAAGLLTDVLVAALAAAAVAQLLAGGGVAGAGAAAPALVMVAGALLVARALGPLVARFGRRSITRGRLGSGLAGYQLSRQPRSVTVFAVLVASVAVSGYAACAADVASRGRQLQAGLGTGADRVLTVAPIGRTRLMNAVRAVDPDGVRAMAVVPIVTPESERPALAVDTTRLAAVAAWPSGSDPARVAASLRPPAPDPVVLRGADVALDLTAAEFRAGKAVSLDAVLTPLGGEPDVVTPMGVLRDGRHTYRQRLPQCMAGCRLNALKIAGGAAVLDVTGVITLHGPAAGGGDPARWRSSPGGELSAGPDGLRIALTGLEGLPEGVIVQPVSTPYPLPVAIAGGGRPGTITGLDYRNIPITIAARLPALPSAGSPAVLVDLEYADRLAADGAAATGAQVWLSASAPDDIVARLSDQGVKVVGDVRAEQLARRLDRQGPAVAIGYFVLVAVLVAGLAAGVLVLTAAVDRQRRAEDLAALRVQGLGRREARGAVLWAYPWMVVLAVVAGTAVALGGWALTGWALPLAGLEPPPLPFPGRPGVAPLALTAGTLLIVLLGAAIPAARGVLRQLR</sequence>
<feature type="transmembrane region" description="Helical" evidence="7">
    <location>
        <begin position="964"/>
        <end position="986"/>
    </location>
</feature>
<dbReference type="eggNOG" id="COG0577">
    <property type="taxonomic scope" value="Bacteria"/>
</dbReference>
<name>I0H7M0_ACTM4</name>
<evidence type="ECO:0000313" key="10">
    <source>
        <dbReference type="EMBL" id="BAL89007.1"/>
    </source>
</evidence>
<feature type="transmembrane region" description="Helical" evidence="7">
    <location>
        <begin position="865"/>
        <end position="890"/>
    </location>
</feature>
<dbReference type="RefSeq" id="WP_014443901.1">
    <property type="nucleotide sequence ID" value="NC_017093.1"/>
</dbReference>
<feature type="transmembrane region" description="Helical" evidence="7">
    <location>
        <begin position="455"/>
        <end position="476"/>
    </location>
</feature>
<evidence type="ECO:0000256" key="3">
    <source>
        <dbReference type="ARBA" id="ARBA00022692"/>
    </source>
</evidence>
<comment type="subcellular location">
    <subcellularLocation>
        <location evidence="1">Cell membrane</location>
        <topology evidence="1">Multi-pass membrane protein</topology>
    </subcellularLocation>
</comment>
<comment type="similarity">
    <text evidence="6">Belongs to the ABC-4 integral membrane protein family.</text>
</comment>
<feature type="transmembrane region" description="Helical" evidence="7">
    <location>
        <begin position="427"/>
        <end position="449"/>
    </location>
</feature>
<evidence type="ECO:0000313" key="11">
    <source>
        <dbReference type="Proteomes" id="UP000007882"/>
    </source>
</evidence>
<evidence type="ECO:0000256" key="7">
    <source>
        <dbReference type="SAM" id="Phobius"/>
    </source>
</evidence>
<feature type="domain" description="ABC3 transporter permease C-terminal" evidence="9">
    <location>
        <begin position="871"/>
        <end position="985"/>
    </location>
</feature>
<keyword evidence="3 7" id="KW-0812">Transmembrane</keyword>
<dbReference type="Proteomes" id="UP000007882">
    <property type="component" value="Chromosome"/>
</dbReference>
<dbReference type="AlphaFoldDB" id="I0H7M0"/>
<dbReference type="InterPro" id="IPR003838">
    <property type="entry name" value="ABC3_permease_C"/>
</dbReference>
<gene>
    <name evidence="10" type="ordered locus">AMIS_37870</name>
</gene>
<organism evidence="10 11">
    <name type="scientific">Actinoplanes missouriensis (strain ATCC 14538 / DSM 43046 / CBS 188.64 / JCM 3121 / NBRC 102363 / NCIMB 12654 / NRRL B-3342 / UNCC 431)</name>
    <dbReference type="NCBI Taxonomy" id="512565"/>
    <lineage>
        <taxon>Bacteria</taxon>
        <taxon>Bacillati</taxon>
        <taxon>Actinomycetota</taxon>
        <taxon>Actinomycetes</taxon>
        <taxon>Micromonosporales</taxon>
        <taxon>Micromonosporaceae</taxon>
        <taxon>Actinoplanes</taxon>
    </lineage>
</organism>
<evidence type="ECO:0000256" key="5">
    <source>
        <dbReference type="ARBA" id="ARBA00023136"/>
    </source>
</evidence>
<evidence type="ECO:0000256" key="6">
    <source>
        <dbReference type="ARBA" id="ARBA00038076"/>
    </source>
</evidence>
<evidence type="ECO:0000256" key="1">
    <source>
        <dbReference type="ARBA" id="ARBA00004651"/>
    </source>
</evidence>
<dbReference type="KEGG" id="ams:AMIS_37870"/>
<dbReference type="PANTHER" id="PTHR30572">
    <property type="entry name" value="MEMBRANE COMPONENT OF TRANSPORTER-RELATED"/>
    <property type="match status" value="1"/>
</dbReference>
<feature type="signal peptide" evidence="8">
    <location>
        <begin position="1"/>
        <end position="32"/>
    </location>
</feature>
<keyword evidence="8" id="KW-0732">Signal</keyword>
<dbReference type="GO" id="GO:0022857">
    <property type="term" value="F:transmembrane transporter activity"/>
    <property type="evidence" value="ECO:0007669"/>
    <property type="project" value="TreeGrafter"/>
</dbReference>
<accession>I0H7M0</accession>
<feature type="transmembrane region" description="Helical" evidence="7">
    <location>
        <begin position="509"/>
        <end position="526"/>
    </location>
</feature>
<protein>
    <submittedName>
        <fullName evidence="10">Putative permease</fullName>
    </submittedName>
</protein>
<keyword evidence="11" id="KW-1185">Reference proteome</keyword>
<evidence type="ECO:0000256" key="4">
    <source>
        <dbReference type="ARBA" id="ARBA00022989"/>
    </source>
</evidence>